<accession>A0ACB8TS91</accession>
<organism evidence="1 2">
    <name type="scientific">Irpex rosettiformis</name>
    <dbReference type="NCBI Taxonomy" id="378272"/>
    <lineage>
        <taxon>Eukaryota</taxon>
        <taxon>Fungi</taxon>
        <taxon>Dikarya</taxon>
        <taxon>Basidiomycota</taxon>
        <taxon>Agaricomycotina</taxon>
        <taxon>Agaricomycetes</taxon>
        <taxon>Polyporales</taxon>
        <taxon>Irpicaceae</taxon>
        <taxon>Irpex</taxon>
    </lineage>
</organism>
<protein>
    <submittedName>
        <fullName evidence="1">Uncharacterized protein</fullName>
    </submittedName>
</protein>
<sequence length="208" mass="21294">MLFKHIATFATFALGAISAIAVPTVNTNTAELVKRDQPQSIPQIFAGATTSLTPLTQELQGLGPNDLTEARISPIVGSITVILDEVIADVKLLVGQEAAIVLATVDGTAIVALHDLAIIVSELVHLILTAIGVVLSLLSAHPIAAGAAIRALLFQVGQLVGTVVITVIQVVGVLLPGLQAAIVVLLGDVQLIIIQLGLTLLGGLLGIL</sequence>
<reference evidence="1" key="1">
    <citation type="journal article" date="2021" name="Environ. Microbiol.">
        <title>Gene family expansions and transcriptome signatures uncover fungal adaptations to wood decay.</title>
        <authorList>
            <person name="Hage H."/>
            <person name="Miyauchi S."/>
            <person name="Viragh M."/>
            <person name="Drula E."/>
            <person name="Min B."/>
            <person name="Chaduli D."/>
            <person name="Navarro D."/>
            <person name="Favel A."/>
            <person name="Norest M."/>
            <person name="Lesage-Meessen L."/>
            <person name="Balint B."/>
            <person name="Merenyi Z."/>
            <person name="de Eugenio L."/>
            <person name="Morin E."/>
            <person name="Martinez A.T."/>
            <person name="Baldrian P."/>
            <person name="Stursova M."/>
            <person name="Martinez M.J."/>
            <person name="Novotny C."/>
            <person name="Magnuson J.K."/>
            <person name="Spatafora J.W."/>
            <person name="Maurice S."/>
            <person name="Pangilinan J."/>
            <person name="Andreopoulos W."/>
            <person name="LaButti K."/>
            <person name="Hundley H."/>
            <person name="Na H."/>
            <person name="Kuo A."/>
            <person name="Barry K."/>
            <person name="Lipzen A."/>
            <person name="Henrissat B."/>
            <person name="Riley R."/>
            <person name="Ahrendt S."/>
            <person name="Nagy L.G."/>
            <person name="Grigoriev I.V."/>
            <person name="Martin F."/>
            <person name="Rosso M.N."/>
        </authorList>
    </citation>
    <scope>NUCLEOTIDE SEQUENCE</scope>
    <source>
        <strain evidence="1">CBS 384.51</strain>
    </source>
</reference>
<evidence type="ECO:0000313" key="2">
    <source>
        <dbReference type="Proteomes" id="UP001055072"/>
    </source>
</evidence>
<dbReference type="Proteomes" id="UP001055072">
    <property type="component" value="Unassembled WGS sequence"/>
</dbReference>
<evidence type="ECO:0000313" key="1">
    <source>
        <dbReference type="EMBL" id="KAI0084942.1"/>
    </source>
</evidence>
<keyword evidence="2" id="KW-1185">Reference proteome</keyword>
<dbReference type="EMBL" id="MU274936">
    <property type="protein sequence ID" value="KAI0084942.1"/>
    <property type="molecule type" value="Genomic_DNA"/>
</dbReference>
<name>A0ACB8TS91_9APHY</name>
<proteinExistence type="predicted"/>
<gene>
    <name evidence="1" type="ORF">BDY19DRAFT_909385</name>
</gene>
<comment type="caution">
    <text evidence="1">The sequence shown here is derived from an EMBL/GenBank/DDBJ whole genome shotgun (WGS) entry which is preliminary data.</text>
</comment>